<gene>
    <name evidence="1" type="ORF">PCASD_23693</name>
</gene>
<name>A0A2N5SRG1_9BASI</name>
<evidence type="ECO:0000313" key="1">
    <source>
        <dbReference type="EMBL" id="PLW15829.1"/>
    </source>
</evidence>
<dbReference type="InterPro" id="IPR043502">
    <property type="entry name" value="DNA/RNA_pol_sf"/>
</dbReference>
<dbReference type="Gene3D" id="3.10.10.10">
    <property type="entry name" value="HIV Type 1 Reverse Transcriptase, subunit A, domain 1"/>
    <property type="match status" value="1"/>
</dbReference>
<dbReference type="Proteomes" id="UP000235392">
    <property type="component" value="Unassembled WGS sequence"/>
</dbReference>
<sequence>MSFGLASLVYPENKGRADVEENGATRRWGEQKVSSSQSCTSELDTTLSKALHATAGSLPRNFSSLASLDTTAILDSLLRNERKLCSHQVVCEGGMVEFGPSWRAFGVKVSSSQCAPPRRDASMLSKALSCATIVSDPQPSPFSFADKAAFEDQEEHRTSLLLRVGLGTQAQASLVEAWKAGGYLALAAKYKPVARKSDPPFSPKGRVTQERLSVVNFGPDGWLSPDELNLIKNILAERNEAIAFNEGERGLLKESYGLPYIIPVVEHEPWQKRKIPIPAAKLEEYTTLIRERVRTGLYEQSTSSYSSPVFCVLKSNGKLRIVHDLQPLNKVTVKDAGVPPATEEFVESFSGRAVMASAISWAATMSAHWIQFRVPSPPSTLPWEDSSSLDSRRVQQTLSPLPGADDVDFAGGDSRPCGHLY</sequence>
<protein>
    <submittedName>
        <fullName evidence="1">Uncharacterized protein</fullName>
    </submittedName>
</protein>
<accession>A0A2N5SRG1</accession>
<reference evidence="1 2" key="1">
    <citation type="submission" date="2017-11" db="EMBL/GenBank/DDBJ databases">
        <title>De novo assembly and phasing of dikaryotic genomes from two isolates of Puccinia coronata f. sp. avenae, the causal agent of oat crown rust.</title>
        <authorList>
            <person name="Miller M.E."/>
            <person name="Zhang Y."/>
            <person name="Omidvar V."/>
            <person name="Sperschneider J."/>
            <person name="Schwessinger B."/>
            <person name="Raley C."/>
            <person name="Palmer J.M."/>
            <person name="Garnica D."/>
            <person name="Upadhyaya N."/>
            <person name="Rathjen J."/>
            <person name="Taylor J.M."/>
            <person name="Park R.F."/>
            <person name="Dodds P.N."/>
            <person name="Hirsch C.D."/>
            <person name="Kianian S.F."/>
            <person name="Figueroa M."/>
        </authorList>
    </citation>
    <scope>NUCLEOTIDE SEQUENCE [LARGE SCALE GENOMIC DNA]</scope>
    <source>
        <strain evidence="1">12SD80</strain>
    </source>
</reference>
<organism evidence="1 2">
    <name type="scientific">Puccinia coronata f. sp. avenae</name>
    <dbReference type="NCBI Taxonomy" id="200324"/>
    <lineage>
        <taxon>Eukaryota</taxon>
        <taxon>Fungi</taxon>
        <taxon>Dikarya</taxon>
        <taxon>Basidiomycota</taxon>
        <taxon>Pucciniomycotina</taxon>
        <taxon>Pucciniomycetes</taxon>
        <taxon>Pucciniales</taxon>
        <taxon>Pucciniaceae</taxon>
        <taxon>Puccinia</taxon>
    </lineage>
</organism>
<dbReference type="EMBL" id="PGCI01000787">
    <property type="protein sequence ID" value="PLW15829.1"/>
    <property type="molecule type" value="Genomic_DNA"/>
</dbReference>
<comment type="caution">
    <text evidence="1">The sequence shown here is derived from an EMBL/GenBank/DDBJ whole genome shotgun (WGS) entry which is preliminary data.</text>
</comment>
<dbReference type="AlphaFoldDB" id="A0A2N5SRG1"/>
<dbReference type="SUPFAM" id="SSF56672">
    <property type="entry name" value="DNA/RNA polymerases"/>
    <property type="match status" value="1"/>
</dbReference>
<evidence type="ECO:0000313" key="2">
    <source>
        <dbReference type="Proteomes" id="UP000235392"/>
    </source>
</evidence>
<proteinExistence type="predicted"/>